<gene>
    <name evidence="6" type="ORF">Fot_24709</name>
</gene>
<evidence type="ECO:0000256" key="2">
    <source>
        <dbReference type="ARBA" id="ARBA00023157"/>
    </source>
</evidence>
<name>A0ABD1U6Y8_9LAMI</name>
<reference evidence="7" key="1">
    <citation type="submission" date="2024-07" db="EMBL/GenBank/DDBJ databases">
        <title>Two chromosome-level genome assemblies of Korean endemic species Abeliophyllum distichum and Forsythia ovata (Oleaceae).</title>
        <authorList>
            <person name="Jang H."/>
        </authorList>
    </citation>
    <scope>NUCLEOTIDE SEQUENCE [LARGE SCALE GENOMIC DNA]</scope>
</reference>
<protein>
    <submittedName>
        <fullName evidence="6">Pectinesterase inhibitor</fullName>
    </submittedName>
</protein>
<dbReference type="PANTHER" id="PTHR36710:SF4">
    <property type="entry name" value="PLANT INVERTASE_PECTIN METHYLESTERASE INHIBITOR SUPERFAMILY PROTEIN"/>
    <property type="match status" value="1"/>
</dbReference>
<dbReference type="InterPro" id="IPR034086">
    <property type="entry name" value="PMEI_plant"/>
</dbReference>
<organism evidence="6 7">
    <name type="scientific">Forsythia ovata</name>
    <dbReference type="NCBI Taxonomy" id="205694"/>
    <lineage>
        <taxon>Eukaryota</taxon>
        <taxon>Viridiplantae</taxon>
        <taxon>Streptophyta</taxon>
        <taxon>Embryophyta</taxon>
        <taxon>Tracheophyta</taxon>
        <taxon>Spermatophyta</taxon>
        <taxon>Magnoliopsida</taxon>
        <taxon>eudicotyledons</taxon>
        <taxon>Gunneridae</taxon>
        <taxon>Pentapetalae</taxon>
        <taxon>asterids</taxon>
        <taxon>lamiids</taxon>
        <taxon>Lamiales</taxon>
        <taxon>Oleaceae</taxon>
        <taxon>Forsythieae</taxon>
        <taxon>Forsythia</taxon>
    </lineage>
</organism>
<evidence type="ECO:0000256" key="3">
    <source>
        <dbReference type="ARBA" id="ARBA00038471"/>
    </source>
</evidence>
<dbReference type="Proteomes" id="UP001604277">
    <property type="component" value="Unassembled WGS sequence"/>
</dbReference>
<sequence length="169" mass="18065">MARGSFSLATLSLTLYLCSCLMFDNVKADLIGNICSDAYNPASCNQVLRSDPHSAKADLRDLGQIAIDKATAMAKTTLILVKALGKGRVSSICAEVFGVVIHNLNECPGLLRSSNRLSSNYLSAEASSSMNELVTCQDKYEGNEPANVKQAIQTTYDTISIILAVAARL</sequence>
<dbReference type="CDD" id="cd15797">
    <property type="entry name" value="PMEI"/>
    <property type="match status" value="1"/>
</dbReference>
<keyword evidence="2" id="KW-1015">Disulfide bond</keyword>
<evidence type="ECO:0000313" key="7">
    <source>
        <dbReference type="Proteomes" id="UP001604277"/>
    </source>
</evidence>
<proteinExistence type="inferred from homology"/>
<dbReference type="InterPro" id="IPR035513">
    <property type="entry name" value="Invertase/methylesterase_inhib"/>
</dbReference>
<evidence type="ECO:0000256" key="4">
    <source>
        <dbReference type="SAM" id="SignalP"/>
    </source>
</evidence>
<dbReference type="InterPro" id="IPR052421">
    <property type="entry name" value="PCW_Enzyme_Inhibitor"/>
</dbReference>
<dbReference type="SUPFAM" id="SSF101148">
    <property type="entry name" value="Plant invertase/pectin methylesterase inhibitor"/>
    <property type="match status" value="1"/>
</dbReference>
<dbReference type="Pfam" id="PF04043">
    <property type="entry name" value="PMEI"/>
    <property type="match status" value="1"/>
</dbReference>
<dbReference type="SMART" id="SM00856">
    <property type="entry name" value="PMEI"/>
    <property type="match status" value="1"/>
</dbReference>
<dbReference type="EMBL" id="JBFOLJ010000007">
    <property type="protein sequence ID" value="KAL2520786.1"/>
    <property type="molecule type" value="Genomic_DNA"/>
</dbReference>
<dbReference type="AlphaFoldDB" id="A0ABD1U6Y8"/>
<evidence type="ECO:0000313" key="6">
    <source>
        <dbReference type="EMBL" id="KAL2520786.1"/>
    </source>
</evidence>
<dbReference type="InterPro" id="IPR006501">
    <property type="entry name" value="Pectinesterase_inhib_dom"/>
</dbReference>
<feature type="chain" id="PRO_5044753787" evidence="4">
    <location>
        <begin position="29"/>
        <end position="169"/>
    </location>
</feature>
<accession>A0ABD1U6Y8</accession>
<comment type="similarity">
    <text evidence="3">Belongs to the PMEI family.</text>
</comment>
<feature type="domain" description="Pectinesterase inhibitor" evidence="5">
    <location>
        <begin position="26"/>
        <end position="165"/>
    </location>
</feature>
<dbReference type="Gene3D" id="1.20.140.40">
    <property type="entry name" value="Invertase/pectin methylesterase inhibitor family protein"/>
    <property type="match status" value="1"/>
</dbReference>
<comment type="caution">
    <text evidence="6">The sequence shown here is derived from an EMBL/GenBank/DDBJ whole genome shotgun (WGS) entry which is preliminary data.</text>
</comment>
<evidence type="ECO:0000256" key="1">
    <source>
        <dbReference type="ARBA" id="ARBA00022729"/>
    </source>
</evidence>
<dbReference type="NCBIfam" id="TIGR01614">
    <property type="entry name" value="PME_inhib"/>
    <property type="match status" value="1"/>
</dbReference>
<evidence type="ECO:0000259" key="5">
    <source>
        <dbReference type="SMART" id="SM00856"/>
    </source>
</evidence>
<feature type="signal peptide" evidence="4">
    <location>
        <begin position="1"/>
        <end position="28"/>
    </location>
</feature>
<keyword evidence="1 4" id="KW-0732">Signal</keyword>
<keyword evidence="7" id="KW-1185">Reference proteome</keyword>
<dbReference type="PANTHER" id="PTHR36710">
    <property type="entry name" value="PECTINESTERASE INHIBITOR-LIKE"/>
    <property type="match status" value="1"/>
</dbReference>